<dbReference type="Proteomes" id="UP000237438">
    <property type="component" value="Unassembled WGS sequence"/>
</dbReference>
<organism evidence="1 2">
    <name type="scientific">Erysiphe pulchra</name>
    <dbReference type="NCBI Taxonomy" id="225359"/>
    <lineage>
        <taxon>Eukaryota</taxon>
        <taxon>Fungi</taxon>
        <taxon>Dikarya</taxon>
        <taxon>Ascomycota</taxon>
        <taxon>Pezizomycotina</taxon>
        <taxon>Leotiomycetes</taxon>
        <taxon>Erysiphales</taxon>
        <taxon>Erysiphaceae</taxon>
        <taxon>Erysiphe</taxon>
    </lineage>
</organism>
<keyword evidence="2" id="KW-1185">Reference proteome</keyword>
<sequence length="87" mass="10278">MTTYWIIRQSDAFSRPVHELLSNRDEEIWDFGQLLPMLLLILPIISAIELYYETVRVIENNHQTEAFPLERPSTCSSFEPNPKHVYI</sequence>
<reference evidence="1 2" key="1">
    <citation type="submission" date="2017-10" db="EMBL/GenBank/DDBJ databases">
        <title>Development of genomic resources for the powdery mildew, Erysiphe pulchra.</title>
        <authorList>
            <person name="Wadl P.A."/>
            <person name="Mack B.M."/>
            <person name="Moore G."/>
            <person name="Beltz S.B."/>
        </authorList>
    </citation>
    <scope>NUCLEOTIDE SEQUENCE [LARGE SCALE GENOMIC DNA]</scope>
    <source>
        <strain evidence="1">Cflorida</strain>
    </source>
</reference>
<dbReference type="AlphaFoldDB" id="A0A2S4PST2"/>
<comment type="caution">
    <text evidence="1">The sequence shown here is derived from an EMBL/GenBank/DDBJ whole genome shotgun (WGS) entry which is preliminary data.</text>
</comment>
<protein>
    <submittedName>
        <fullName evidence="1">Uncharacterized protein</fullName>
    </submittedName>
</protein>
<name>A0A2S4PST2_9PEZI</name>
<dbReference type="EMBL" id="PEDP01000733">
    <property type="protein sequence ID" value="POS85090.1"/>
    <property type="molecule type" value="Genomic_DNA"/>
</dbReference>
<gene>
    <name evidence="1" type="ORF">EPUL_006232</name>
</gene>
<proteinExistence type="predicted"/>
<accession>A0A2S4PST2</accession>
<evidence type="ECO:0000313" key="1">
    <source>
        <dbReference type="EMBL" id="POS85090.1"/>
    </source>
</evidence>
<evidence type="ECO:0000313" key="2">
    <source>
        <dbReference type="Proteomes" id="UP000237438"/>
    </source>
</evidence>